<protein>
    <submittedName>
        <fullName evidence="1">Uncharacterized protein</fullName>
    </submittedName>
</protein>
<reference evidence="1 2" key="1">
    <citation type="submission" date="2023-02" db="EMBL/GenBank/DDBJ databases">
        <title>Host association and intracellularity evolved multiple times independently in the Rickettsiales.</title>
        <authorList>
            <person name="Castelli M."/>
            <person name="Nardi T."/>
            <person name="Gammuto L."/>
            <person name="Bellinzona G."/>
            <person name="Sabaneyeva E."/>
            <person name="Potekhin A."/>
            <person name="Serra V."/>
            <person name="Petroni G."/>
            <person name="Sassera D."/>
        </authorList>
    </citation>
    <scope>NUCLEOTIDE SEQUENCE [LARGE SCALE GENOMIC DNA]</scope>
    <source>
        <strain evidence="1 2">BOD18</strain>
    </source>
</reference>
<keyword evidence="2" id="KW-1185">Reference proteome</keyword>
<dbReference type="Proteomes" id="UP001293791">
    <property type="component" value="Unassembled WGS sequence"/>
</dbReference>
<accession>A0ABU5L8H6</accession>
<dbReference type="RefSeq" id="WP_322497889.1">
    <property type="nucleotide sequence ID" value="NZ_JARGYT010000047.1"/>
</dbReference>
<comment type="caution">
    <text evidence="1">The sequence shown here is derived from an EMBL/GenBank/DDBJ whole genome shotgun (WGS) entry which is preliminary data.</text>
</comment>
<name>A0ABU5L8H6_9RICK</name>
<sequence length="97" mass="11265">MSNSVNDVKELFKRCDSFFGMRFDVLELKKLVSHGKKDDMRSEKYKDFQEKKHKSPQFSNINVEFFSDEVKTVLSALIKDAVKEALSEVLKEKKGNT</sequence>
<organism evidence="1 2">
    <name type="scientific">Candidatus Cyrtobacter comes</name>
    <dbReference type="NCBI Taxonomy" id="675776"/>
    <lineage>
        <taxon>Bacteria</taxon>
        <taxon>Pseudomonadati</taxon>
        <taxon>Pseudomonadota</taxon>
        <taxon>Alphaproteobacteria</taxon>
        <taxon>Rickettsiales</taxon>
        <taxon>Candidatus Midichloriaceae</taxon>
        <taxon>Candidatus Cyrtobacter</taxon>
    </lineage>
</organism>
<evidence type="ECO:0000313" key="1">
    <source>
        <dbReference type="EMBL" id="MDZ5762422.1"/>
    </source>
</evidence>
<gene>
    <name evidence="1" type="ORF">Cyrtocomes_00804</name>
</gene>
<proteinExistence type="predicted"/>
<evidence type="ECO:0000313" key="2">
    <source>
        <dbReference type="Proteomes" id="UP001293791"/>
    </source>
</evidence>
<dbReference type="EMBL" id="JARGYT010000047">
    <property type="protein sequence ID" value="MDZ5762422.1"/>
    <property type="molecule type" value="Genomic_DNA"/>
</dbReference>